<name>C8W4G3_DESAS</name>
<keyword evidence="2" id="KW-1185">Reference proteome</keyword>
<gene>
    <name evidence="1" type="ordered locus">Dtox_1145</name>
</gene>
<dbReference type="OrthoDB" id="277831at2"/>
<accession>C8W4G3</accession>
<proteinExistence type="predicted"/>
<dbReference type="eggNOG" id="COG0727">
    <property type="taxonomic scope" value="Bacteria"/>
</dbReference>
<dbReference type="InterPro" id="IPR005358">
    <property type="entry name" value="Puta_zinc/iron-chelating_dom"/>
</dbReference>
<dbReference type="Pfam" id="PF03692">
    <property type="entry name" value="CxxCxxCC"/>
    <property type="match status" value="1"/>
</dbReference>
<dbReference type="RefSeq" id="WP_015756746.1">
    <property type="nucleotide sequence ID" value="NC_013216.1"/>
</dbReference>
<evidence type="ECO:0000313" key="2">
    <source>
        <dbReference type="Proteomes" id="UP000002217"/>
    </source>
</evidence>
<dbReference type="AlphaFoldDB" id="C8W4G3"/>
<organism evidence="1 2">
    <name type="scientific">Desulfofarcimen acetoxidans (strain ATCC 49208 / DSM 771 / KCTC 5769 / VKM B-1644 / 5575)</name>
    <name type="common">Desulfotomaculum acetoxidans</name>
    <dbReference type="NCBI Taxonomy" id="485916"/>
    <lineage>
        <taxon>Bacteria</taxon>
        <taxon>Bacillati</taxon>
        <taxon>Bacillota</taxon>
        <taxon>Clostridia</taxon>
        <taxon>Eubacteriales</taxon>
        <taxon>Peptococcaceae</taxon>
        <taxon>Desulfofarcimen</taxon>
    </lineage>
</organism>
<evidence type="ECO:0008006" key="3">
    <source>
        <dbReference type="Google" id="ProtNLM"/>
    </source>
</evidence>
<dbReference type="KEGG" id="dae:Dtox_1145"/>
<protein>
    <recommendedName>
        <fullName evidence="3">YkgJ family cysteine cluster protein</fullName>
    </recommendedName>
</protein>
<reference evidence="1 2" key="1">
    <citation type="journal article" date="2009" name="Stand. Genomic Sci.">
        <title>Complete genome sequence of Desulfotomaculum acetoxidans type strain (5575).</title>
        <authorList>
            <person name="Spring S."/>
            <person name="Lapidus A."/>
            <person name="Schroder M."/>
            <person name="Gleim D."/>
            <person name="Sims D."/>
            <person name="Meincke L."/>
            <person name="Glavina Del Rio T."/>
            <person name="Tice H."/>
            <person name="Copeland A."/>
            <person name="Cheng J.F."/>
            <person name="Lucas S."/>
            <person name="Chen F."/>
            <person name="Nolan M."/>
            <person name="Bruce D."/>
            <person name="Goodwin L."/>
            <person name="Pitluck S."/>
            <person name="Ivanova N."/>
            <person name="Mavromatis K."/>
            <person name="Mikhailova N."/>
            <person name="Pati A."/>
            <person name="Chen A."/>
            <person name="Palaniappan K."/>
            <person name="Land M."/>
            <person name="Hauser L."/>
            <person name="Chang Y.J."/>
            <person name="Jeffries C.D."/>
            <person name="Chain P."/>
            <person name="Saunders E."/>
            <person name="Brettin T."/>
            <person name="Detter J.C."/>
            <person name="Goker M."/>
            <person name="Bristow J."/>
            <person name="Eisen J.A."/>
            <person name="Markowitz V."/>
            <person name="Hugenholtz P."/>
            <person name="Kyrpides N.C."/>
            <person name="Klenk H.P."/>
            <person name="Han C."/>
        </authorList>
    </citation>
    <scope>NUCLEOTIDE SEQUENCE [LARGE SCALE GENOMIC DNA]</scope>
    <source>
        <strain evidence="2">ATCC 49208 / DSM 771 / VKM B-1644</strain>
    </source>
</reference>
<sequence>MSRLKVKILPENINGKKGYDIRILSNTATVQDYLDAVNKAIENNCFYRSRAVSITDCAGCDLCCAERAPLTWVDLCRLREYSGDSSATVQALLDRFGYVVVDGPVVDIMLKRGQDNRCILLDRKTKLCAAYMFRPLVCQTFICCALSRRAELLREAVVNKGEDELVRQWLWEARASKRNPLIHEGYRAKPDLRDWPSTPFAGRVGYQEVFLKDICPEKLWRELIKNEERDRNA</sequence>
<dbReference type="EMBL" id="CP001720">
    <property type="protein sequence ID" value="ACV62031.1"/>
    <property type="molecule type" value="Genomic_DNA"/>
</dbReference>
<dbReference type="HOGENOM" id="CLU_1188407_0_0_9"/>
<dbReference type="Proteomes" id="UP000002217">
    <property type="component" value="Chromosome"/>
</dbReference>
<evidence type="ECO:0000313" key="1">
    <source>
        <dbReference type="EMBL" id="ACV62031.1"/>
    </source>
</evidence>